<dbReference type="EMBL" id="JADWYK010000003">
    <property type="protein sequence ID" value="MBG8553225.1"/>
    <property type="molecule type" value="Genomic_DNA"/>
</dbReference>
<comment type="caution">
    <text evidence="1">The sequence shown here is derived from an EMBL/GenBank/DDBJ whole genome shotgun (WGS) entry which is preliminary data.</text>
</comment>
<name>A0ABS0KZC6_9BACT</name>
<sequence length="128" mass="14496">MAFSHIPDPLPPEGFALPVDEIQGSFLTWGFLPGHSRNDLNPRLVLYPDRLEIKVVTASIYEYTAIKRVDYRPAGWLRQERVAIYLNSANQAIYSFIPSSTAIRRAFLQFCQQRGWKLSGAALLALSQ</sequence>
<dbReference type="Proteomes" id="UP000601099">
    <property type="component" value="Unassembled WGS sequence"/>
</dbReference>
<evidence type="ECO:0000313" key="2">
    <source>
        <dbReference type="Proteomes" id="UP000601099"/>
    </source>
</evidence>
<reference evidence="1 2" key="1">
    <citation type="submission" date="2020-11" db="EMBL/GenBank/DDBJ databases">
        <title>Hymenobacter sp.</title>
        <authorList>
            <person name="Kim M.K."/>
        </authorList>
    </citation>
    <scope>NUCLEOTIDE SEQUENCE [LARGE SCALE GENOMIC DNA]</scope>
    <source>
        <strain evidence="1 2">BT594</strain>
    </source>
</reference>
<keyword evidence="2" id="KW-1185">Reference proteome</keyword>
<proteinExistence type="predicted"/>
<dbReference type="RefSeq" id="WP_196954253.1">
    <property type="nucleotide sequence ID" value="NZ_JADWYK010000003.1"/>
</dbReference>
<evidence type="ECO:0000313" key="1">
    <source>
        <dbReference type="EMBL" id="MBG8553225.1"/>
    </source>
</evidence>
<accession>A0ABS0KZC6</accession>
<gene>
    <name evidence="1" type="ORF">I5L79_06685</name>
</gene>
<protein>
    <submittedName>
        <fullName evidence="1">Uncharacterized protein</fullName>
    </submittedName>
</protein>
<organism evidence="1 2">
    <name type="scientific">Hymenobacter guriensis</name>
    <dbReference type="NCBI Taxonomy" id="2793065"/>
    <lineage>
        <taxon>Bacteria</taxon>
        <taxon>Pseudomonadati</taxon>
        <taxon>Bacteroidota</taxon>
        <taxon>Cytophagia</taxon>
        <taxon>Cytophagales</taxon>
        <taxon>Hymenobacteraceae</taxon>
        <taxon>Hymenobacter</taxon>
    </lineage>
</organism>